<dbReference type="EMBL" id="KZ819971">
    <property type="protein sequence ID" value="PWN50081.1"/>
    <property type="molecule type" value="Genomic_DNA"/>
</dbReference>
<name>A0ACD0NWB2_9BASI</name>
<evidence type="ECO:0000313" key="2">
    <source>
        <dbReference type="Proteomes" id="UP000245626"/>
    </source>
</evidence>
<accession>A0ACD0NWB2</accession>
<protein>
    <submittedName>
        <fullName evidence="1">Uncharacterized protein</fullName>
    </submittedName>
</protein>
<reference evidence="1 2" key="1">
    <citation type="journal article" date="2018" name="Mol. Biol. Evol.">
        <title>Broad Genomic Sampling Reveals a Smut Pathogenic Ancestry of the Fungal Clade Ustilaginomycotina.</title>
        <authorList>
            <person name="Kijpornyongpan T."/>
            <person name="Mondo S.J."/>
            <person name="Barry K."/>
            <person name="Sandor L."/>
            <person name="Lee J."/>
            <person name="Lipzen A."/>
            <person name="Pangilinan J."/>
            <person name="LaButti K."/>
            <person name="Hainaut M."/>
            <person name="Henrissat B."/>
            <person name="Grigoriev I.V."/>
            <person name="Spatafora J.W."/>
            <person name="Aime M.C."/>
        </authorList>
    </citation>
    <scope>NUCLEOTIDE SEQUENCE [LARGE SCALE GENOMIC DNA]</scope>
    <source>
        <strain evidence="1 2">SA 807</strain>
    </source>
</reference>
<keyword evidence="2" id="KW-1185">Reference proteome</keyword>
<proteinExistence type="predicted"/>
<dbReference type="Proteomes" id="UP000245626">
    <property type="component" value="Unassembled WGS sequence"/>
</dbReference>
<sequence length="1388" mass="147454">MSNNYAPSSRLSVQGSSSSSGALSPNTVGRTSATSPSKISFTSSLGSQSEMAGRSSHHGRPSPRALKMEPDKTAVTMRKARRMPIYIRIVPKDVWLRIHVDMHSTIGSVKDLVLQKVKAPQHDPTLASTFYRDAVHASNQAKIGAAGSYGKSKLKSVPKSFVARSPRPAPLAPGQSVGVSSDHRSQETLSASESTPWSPTKSFSRLRVGRDQFEATEILGGDPGRGGPGKLDPVGLNLTPRGLHSSESKISTGTGKDISSKRRSISSAVKSRTSSHTGSPLASHTDLVAPQSSPSENEWKPRIARPRASFSSLGSVASISKFSSDERASSEIRKHPSERRAESRDSSRLATPRNARFETDTSTPRSFRTSASPSGGTAAGDYVEAAMQTPSRVEKGKGRVLPSELSFPSDLMTGNAEAKRKEAEAIARARSLGWRNEVDVSSSYTSPEGNPDRPSTSSTAASSIKSPASGNMRSLGDDCDSDGNLGVDMSSEDETRRSKLILSNLSEGLDSNLSLADSSSTSSSFDMVTAGGGERLWGTQLEEELLRRQREEQEGKGRAAESLPADETQSGCDDAAIAERRRSKTVTAADRGFLLREPPTKQSDTSDGAISQHSSKVRPLTVSSEATASRVHANTSSSSIHSSSRGLSNPGSREHVSPTNIPVPSSPLSSSAPAKASSVNIRDRDSMRLRSGQATWFEGGRLAGMHIDEMSVWKEAQHGLSRRFSIFSFSNGLLLEDWKTVAAYMLRPFELLELQSSNPTERIHLPRSCDLKKYRATKSNPTGFAQANIDSSYAEAYFEAWVYVFKPGNGASKFVRAGLGTWKLRWLVVKGKTLCVYRKKPRNGEDHSASKSSIWYLGGVKWVVTERSDGATSPPLPSLHSLAPDSLTVAFSANNLHSPVNLGTFSTGQSLTLRCVTQWDHEALYNLLTRAHYQSVSSGSNSTKFSQVEIWRCNAISRALIAGRGGTVQPGRVGRGHGRNAKARARLRPSGWPKEWEDADQWSSSSGEEEALPKGLGLTAGFSNGAIARAAALNSSAETSLMQPPNRGSLDLARSAGSGAISSSEMDPTSASAVPQTPPGSISKRSKLGLVSIGGNRSPASPSGQKVTTTRTAAMAEGSSQKPSSPAHSYPFVNRNRGFSFSRGARIKLVEAARKEESPSLSHYSSKASSEQQLPPSSAPPLPNTQSALGMVQEGSTSPRTAQSTPSPGRRLRSHTISGQTSPNLSPSAPLPSSSPSHPSAPVMEDVKRTLRGASSDLSSKINGSKMTASTNGSDGKNISSLSDPATSSPSSSSSLIGKKSYSIVTPPLPPSSSSSSSISSARGKRMPPPSLWGYSSGITPEDQFKAAMQARGQNLSWANNHERRGSLGKSGGGLGASEKSSNPKEKK</sequence>
<evidence type="ECO:0000313" key="1">
    <source>
        <dbReference type="EMBL" id="PWN50081.1"/>
    </source>
</evidence>
<gene>
    <name evidence="1" type="ORF">IE53DRAFT_369212</name>
</gene>
<organism evidence="1 2">
    <name type="scientific">Violaceomyces palustris</name>
    <dbReference type="NCBI Taxonomy" id="1673888"/>
    <lineage>
        <taxon>Eukaryota</taxon>
        <taxon>Fungi</taxon>
        <taxon>Dikarya</taxon>
        <taxon>Basidiomycota</taxon>
        <taxon>Ustilaginomycotina</taxon>
        <taxon>Ustilaginomycetes</taxon>
        <taxon>Violaceomycetales</taxon>
        <taxon>Violaceomycetaceae</taxon>
        <taxon>Violaceomyces</taxon>
    </lineage>
</organism>